<proteinExistence type="predicted"/>
<dbReference type="Proteomes" id="UP000443353">
    <property type="component" value="Unassembled WGS sequence"/>
</dbReference>
<protein>
    <submittedName>
        <fullName evidence="3">LysR family transcriptional regulator</fullName>
    </submittedName>
</protein>
<feature type="region of interest" description="Disordered" evidence="1">
    <location>
        <begin position="171"/>
        <end position="197"/>
    </location>
</feature>
<feature type="domain" description="HTH lysR-type" evidence="2">
    <location>
        <begin position="41"/>
        <end position="98"/>
    </location>
</feature>
<feature type="region of interest" description="Disordered" evidence="1">
    <location>
        <begin position="97"/>
        <end position="133"/>
    </location>
</feature>
<evidence type="ECO:0000313" key="4">
    <source>
        <dbReference type="Proteomes" id="UP000443353"/>
    </source>
</evidence>
<dbReference type="InterPro" id="IPR036388">
    <property type="entry name" value="WH-like_DNA-bd_sf"/>
</dbReference>
<dbReference type="EMBL" id="WSES01000002">
    <property type="protein sequence ID" value="MVW59555.1"/>
    <property type="molecule type" value="Genomic_DNA"/>
</dbReference>
<dbReference type="PROSITE" id="PS50931">
    <property type="entry name" value="HTH_LYSR"/>
    <property type="match status" value="1"/>
</dbReference>
<sequence>MSRLALRFSASAVAIYGCAFRTLPGLAPWYPNTVNNILRRLDLPTLQLFLAIHEEGALTRAAEREAIAVSAASKRLADMEQARGVALYLRAGGHADPRAVRAGRAQRPPRRRGGPAHGGGQPAPCAVPAHRPVRHRGRREGAAWAEGEHLAGRSGLCRYPARPRGRHAASFLGAGRNPTPSGRIRSAFPAHDAVTIS</sequence>
<dbReference type="InterPro" id="IPR036390">
    <property type="entry name" value="WH_DNA-bd_sf"/>
</dbReference>
<accession>A0A7X3K6T1</accession>
<dbReference type="AlphaFoldDB" id="A0A7X3K6T1"/>
<keyword evidence="4" id="KW-1185">Reference proteome</keyword>
<evidence type="ECO:0000256" key="1">
    <source>
        <dbReference type="SAM" id="MobiDB-lite"/>
    </source>
</evidence>
<gene>
    <name evidence="3" type="ORF">GPY61_06400</name>
</gene>
<dbReference type="PROSITE" id="PS51257">
    <property type="entry name" value="PROKAR_LIPOPROTEIN"/>
    <property type="match status" value="1"/>
</dbReference>
<dbReference type="SUPFAM" id="SSF46785">
    <property type="entry name" value="Winged helix' DNA-binding domain"/>
    <property type="match status" value="1"/>
</dbReference>
<evidence type="ECO:0000313" key="3">
    <source>
        <dbReference type="EMBL" id="MVW59555.1"/>
    </source>
</evidence>
<organism evidence="3 4">
    <name type="scientific">Massilia cellulosiltytica</name>
    <dbReference type="NCBI Taxonomy" id="2683234"/>
    <lineage>
        <taxon>Bacteria</taxon>
        <taxon>Pseudomonadati</taxon>
        <taxon>Pseudomonadota</taxon>
        <taxon>Betaproteobacteria</taxon>
        <taxon>Burkholderiales</taxon>
        <taxon>Oxalobacteraceae</taxon>
        <taxon>Telluria group</taxon>
        <taxon>Massilia</taxon>
    </lineage>
</organism>
<name>A0A7X3K6T1_9BURK</name>
<dbReference type="InterPro" id="IPR000847">
    <property type="entry name" value="LysR_HTH_N"/>
</dbReference>
<reference evidence="3 4" key="1">
    <citation type="submission" date="2019-12" db="EMBL/GenBank/DDBJ databases">
        <authorList>
            <person name="Li C."/>
            <person name="Zhao J."/>
        </authorList>
    </citation>
    <scope>NUCLEOTIDE SEQUENCE [LARGE SCALE GENOMIC DNA]</scope>
    <source>
        <strain evidence="3 4">NEAU-DD11</strain>
    </source>
</reference>
<evidence type="ECO:0000259" key="2">
    <source>
        <dbReference type="PROSITE" id="PS50931"/>
    </source>
</evidence>
<dbReference type="Pfam" id="PF00126">
    <property type="entry name" value="HTH_1"/>
    <property type="match status" value="1"/>
</dbReference>
<comment type="caution">
    <text evidence="3">The sequence shown here is derived from an EMBL/GenBank/DDBJ whole genome shotgun (WGS) entry which is preliminary data.</text>
</comment>
<dbReference type="Gene3D" id="1.10.10.10">
    <property type="entry name" value="Winged helix-like DNA-binding domain superfamily/Winged helix DNA-binding domain"/>
    <property type="match status" value="1"/>
</dbReference>
<dbReference type="GO" id="GO:0003700">
    <property type="term" value="F:DNA-binding transcription factor activity"/>
    <property type="evidence" value="ECO:0007669"/>
    <property type="project" value="InterPro"/>
</dbReference>